<dbReference type="InterPro" id="IPR045492">
    <property type="entry name" value="DUF6434"/>
</dbReference>
<dbReference type="Proteomes" id="UP000198597">
    <property type="component" value="Unassembled WGS sequence"/>
</dbReference>
<organism evidence="2 3">
    <name type="scientific">Clostridium gasigenes</name>
    <dbReference type="NCBI Taxonomy" id="94869"/>
    <lineage>
        <taxon>Bacteria</taxon>
        <taxon>Bacillati</taxon>
        <taxon>Bacillota</taxon>
        <taxon>Clostridia</taxon>
        <taxon>Eubacteriales</taxon>
        <taxon>Clostridiaceae</taxon>
        <taxon>Clostridium</taxon>
    </lineage>
</organism>
<evidence type="ECO:0000259" key="1">
    <source>
        <dbReference type="Pfam" id="PF20026"/>
    </source>
</evidence>
<dbReference type="RefSeq" id="WP_089971209.1">
    <property type="nucleotide sequence ID" value="NZ_FNJM01000010.1"/>
</dbReference>
<protein>
    <recommendedName>
        <fullName evidence="1">DUF6434 domain-containing protein</fullName>
    </recommendedName>
</protein>
<dbReference type="Pfam" id="PF18953">
    <property type="entry name" value="SAP_new25"/>
    <property type="match status" value="1"/>
</dbReference>
<dbReference type="OrthoDB" id="9778090at2"/>
<sequence length="195" mass="22740">MRTRPILSSELDGETFKSYYYLKEELLLFCKQVGLQSTGGKESLTERIYCFLDTGKKLRVTNNKKVTVDIGKITLESVIEENFVCSEKHRAFFKEVIGSGFSFNVIFQKWLKSNTGKTYSRAVDAYYNIQEKKKVAATKIDSQFEYNTYIRDFFNDNKGKLLADAIKCWKYKKGLQGHNRYERKDLLVLDLDIIK</sequence>
<evidence type="ECO:0000313" key="3">
    <source>
        <dbReference type="Proteomes" id="UP000198597"/>
    </source>
</evidence>
<evidence type="ECO:0000313" key="2">
    <source>
        <dbReference type="EMBL" id="SDP63562.1"/>
    </source>
</evidence>
<keyword evidence="3" id="KW-1185">Reference proteome</keyword>
<accession>A0A1H0UB81</accession>
<dbReference type="Pfam" id="PF20026">
    <property type="entry name" value="DUF6434"/>
    <property type="match status" value="1"/>
</dbReference>
<feature type="domain" description="DUF6434" evidence="1">
    <location>
        <begin position="71"/>
        <end position="127"/>
    </location>
</feature>
<dbReference type="EMBL" id="FNJM01000010">
    <property type="protein sequence ID" value="SDP63562.1"/>
    <property type="molecule type" value="Genomic_DNA"/>
</dbReference>
<name>A0A1H0UB81_9CLOT</name>
<proteinExistence type="predicted"/>
<gene>
    <name evidence="2" type="ORF">SAMN04488529_11021</name>
</gene>
<dbReference type="AlphaFoldDB" id="A0A1H0UB81"/>
<dbReference type="STRING" id="94869.SAMN04488529_11021"/>
<reference evidence="2 3" key="1">
    <citation type="submission" date="2016-10" db="EMBL/GenBank/DDBJ databases">
        <authorList>
            <person name="de Groot N.N."/>
        </authorList>
    </citation>
    <scope>NUCLEOTIDE SEQUENCE [LARGE SCALE GENOMIC DNA]</scope>
    <source>
        <strain evidence="2 3">DSM 12272</strain>
    </source>
</reference>